<dbReference type="InterPro" id="IPR035595">
    <property type="entry name" value="UDP_glycos_trans_CS"/>
</dbReference>
<dbReference type="EMBL" id="JAYMYQ010000005">
    <property type="protein sequence ID" value="KAK7327699.1"/>
    <property type="molecule type" value="Genomic_DNA"/>
</dbReference>
<keyword evidence="2 4" id="KW-0328">Glycosyltransferase</keyword>
<dbReference type="Pfam" id="PF00201">
    <property type="entry name" value="UDPGT"/>
    <property type="match status" value="1"/>
</dbReference>
<evidence type="ECO:0000256" key="4">
    <source>
        <dbReference type="RuleBase" id="RU003718"/>
    </source>
</evidence>
<dbReference type="SUPFAM" id="SSF53756">
    <property type="entry name" value="UDP-Glycosyltransferase/glycogen phosphorylase"/>
    <property type="match status" value="1"/>
</dbReference>
<dbReference type="FunFam" id="3.40.50.2000:FF:000064">
    <property type="entry name" value="Glycosyltransferase"/>
    <property type="match status" value="1"/>
</dbReference>
<proteinExistence type="inferred from homology"/>
<dbReference type="Proteomes" id="UP001367508">
    <property type="component" value="Unassembled WGS sequence"/>
</dbReference>
<evidence type="ECO:0000313" key="6">
    <source>
        <dbReference type="EMBL" id="KAK7327699.1"/>
    </source>
</evidence>
<dbReference type="FunFam" id="3.40.50.2000:FF:000143">
    <property type="entry name" value="UDP-glycosyltransferase 89B1"/>
    <property type="match status" value="1"/>
</dbReference>
<dbReference type="PANTHER" id="PTHR48047">
    <property type="entry name" value="GLYCOSYLTRANSFERASE"/>
    <property type="match status" value="1"/>
</dbReference>
<sequence>MTVASGNHNAPPHVLVIPFPAQGHMIPLLDLTHKLASNANLTITILTTPKNQTLISPLISSHPSIHTLLLPFPSHPSLPPGIENAKDMPRSIPPIISSFSNLHHPLIHWFNSHPSPPQFIISDMFCGWTQQLASELGIRRLVFSPSGAFAFSIMSFLWKELPKRKIDNDENEVVSFDRVPNSPKYPWWQVSPLFRSYVAGYPDTERFRDWNLGNIASWGLVVNSFDELEKPYLDYLQMELGHDRVWAVGPLLPADDSSLKQRGGSSPVLVNDVVSWLDKKEDRKVVYVCFGSQAILTKDQTEAIASALVKSGVHFIWSMKIGHVDLPSGFEEGTHGKGLVIRGWAPQVVILNHRAVGAFLTHCGWNSVLESVVSGVPLLAWPMSADQFSNATLLVEELKVAKKVCEGVKAVPDSDRLGRVLAESVSGSDMETREVLKLQAAALDAVREGGSSEKDLRCLTEQFLFPFGKSET</sequence>
<reference evidence="6 7" key="1">
    <citation type="submission" date="2024-01" db="EMBL/GenBank/DDBJ databases">
        <title>The genomes of 5 underutilized Papilionoideae crops provide insights into root nodulation and disease resistanc.</title>
        <authorList>
            <person name="Jiang F."/>
        </authorList>
    </citation>
    <scope>NUCLEOTIDE SEQUENCE [LARGE SCALE GENOMIC DNA]</scope>
    <source>
        <strain evidence="6">LVBAO_FW01</strain>
        <tissue evidence="6">Leaves</tissue>
    </source>
</reference>
<evidence type="ECO:0000256" key="1">
    <source>
        <dbReference type="ARBA" id="ARBA00009995"/>
    </source>
</evidence>
<comment type="similarity">
    <text evidence="1 4">Belongs to the UDP-glycosyltransferase family.</text>
</comment>
<dbReference type="EC" id="2.4.1.-" evidence="5"/>
<dbReference type="PANTHER" id="PTHR48047:SF8">
    <property type="entry name" value="FLAVONOL 3-O-GLUCOSYLTRANSFERASE UGT89B1"/>
    <property type="match status" value="1"/>
</dbReference>
<evidence type="ECO:0000313" key="7">
    <source>
        <dbReference type="Proteomes" id="UP001367508"/>
    </source>
</evidence>
<name>A0AAN9L4V6_CANGL</name>
<accession>A0AAN9L4V6</accession>
<evidence type="ECO:0000256" key="2">
    <source>
        <dbReference type="ARBA" id="ARBA00022676"/>
    </source>
</evidence>
<dbReference type="GO" id="GO:0035251">
    <property type="term" value="F:UDP-glucosyltransferase activity"/>
    <property type="evidence" value="ECO:0007669"/>
    <property type="project" value="TreeGrafter"/>
</dbReference>
<dbReference type="CDD" id="cd03784">
    <property type="entry name" value="GT1_Gtf-like"/>
    <property type="match status" value="1"/>
</dbReference>
<dbReference type="Gene3D" id="3.40.50.2000">
    <property type="entry name" value="Glycogen Phosphorylase B"/>
    <property type="match status" value="2"/>
</dbReference>
<evidence type="ECO:0000256" key="5">
    <source>
        <dbReference type="RuleBase" id="RU362057"/>
    </source>
</evidence>
<gene>
    <name evidence="6" type="ORF">VNO77_21787</name>
</gene>
<dbReference type="AlphaFoldDB" id="A0AAN9L4V6"/>
<evidence type="ECO:0000256" key="3">
    <source>
        <dbReference type="ARBA" id="ARBA00022679"/>
    </source>
</evidence>
<keyword evidence="3 4" id="KW-0808">Transferase</keyword>
<organism evidence="6 7">
    <name type="scientific">Canavalia gladiata</name>
    <name type="common">Sword bean</name>
    <name type="synonym">Dolichos gladiatus</name>
    <dbReference type="NCBI Taxonomy" id="3824"/>
    <lineage>
        <taxon>Eukaryota</taxon>
        <taxon>Viridiplantae</taxon>
        <taxon>Streptophyta</taxon>
        <taxon>Embryophyta</taxon>
        <taxon>Tracheophyta</taxon>
        <taxon>Spermatophyta</taxon>
        <taxon>Magnoliopsida</taxon>
        <taxon>eudicotyledons</taxon>
        <taxon>Gunneridae</taxon>
        <taxon>Pentapetalae</taxon>
        <taxon>rosids</taxon>
        <taxon>fabids</taxon>
        <taxon>Fabales</taxon>
        <taxon>Fabaceae</taxon>
        <taxon>Papilionoideae</taxon>
        <taxon>50 kb inversion clade</taxon>
        <taxon>NPAAA clade</taxon>
        <taxon>indigoferoid/millettioid clade</taxon>
        <taxon>Phaseoleae</taxon>
        <taxon>Canavalia</taxon>
    </lineage>
</organism>
<protein>
    <recommendedName>
        <fullName evidence="5">Glycosyltransferase</fullName>
        <ecNumber evidence="5">2.4.1.-</ecNumber>
    </recommendedName>
</protein>
<dbReference type="PROSITE" id="PS00375">
    <property type="entry name" value="UDPGT"/>
    <property type="match status" value="1"/>
</dbReference>
<dbReference type="InterPro" id="IPR002213">
    <property type="entry name" value="UDP_glucos_trans"/>
</dbReference>
<comment type="caution">
    <text evidence="6">The sequence shown here is derived from an EMBL/GenBank/DDBJ whole genome shotgun (WGS) entry which is preliminary data.</text>
</comment>
<keyword evidence="7" id="KW-1185">Reference proteome</keyword>